<keyword evidence="3" id="KW-1185">Reference proteome</keyword>
<name>A0ABY8Q631_9RHOB</name>
<sequence length="424" mass="46677">MRHESKFAAWIRSGGNSVFVLPLGSDRAPDGKFSVVPDRLLDSIIDDALATSLARLNGFLPAGVSIDITSVDLTAIRDQLRSSVADRLTETGVAVNANDPVINAILARYVEALSGFFQRDALRLENYVWRSADDRRVRAAHAANDDQVFAWSAPPAGGHSGQDWNCRCTAEPLLDPQAIPEGAVCNILSADRLSVVFPEAPENKLAEIAKELDLRVVSGQLDTRERLVHFLAQMRQEAGSSARLVEGFNYSVRGLIATYRYFRENPDDAERFGRTEGHPADQVSIANLALANRNGNGDAASGDGWTFRGRGLFQPTGRANYREFTVWHENNLGGGIDFEADPDRAAEPVYAVRSAVFFWLERGLAAFADQGLTDNATDAITERVNRDTDSYGERRQHMASIRDVGQFDGICRFSVSRPRFEDAK</sequence>
<evidence type="ECO:0000259" key="1">
    <source>
        <dbReference type="Pfam" id="PF04233"/>
    </source>
</evidence>
<gene>
    <name evidence="2" type="ORF">QF092_00455</name>
</gene>
<dbReference type="EMBL" id="CP124535">
    <property type="protein sequence ID" value="WGV16318.1"/>
    <property type="molecule type" value="Genomic_DNA"/>
</dbReference>
<dbReference type="Proteomes" id="UP001230978">
    <property type="component" value="Chromosome"/>
</dbReference>
<feature type="domain" description="Phage head morphogenesis" evidence="1">
    <location>
        <begin position="119"/>
        <end position="170"/>
    </location>
</feature>
<evidence type="ECO:0000313" key="2">
    <source>
        <dbReference type="EMBL" id="WGV16318.1"/>
    </source>
</evidence>
<accession>A0ABY8Q631</accession>
<protein>
    <submittedName>
        <fullName evidence="2">Phage minor head protein</fullName>
    </submittedName>
</protein>
<dbReference type="Pfam" id="PF04233">
    <property type="entry name" value="Phage_Mu_F"/>
    <property type="match status" value="1"/>
</dbReference>
<proteinExistence type="predicted"/>
<dbReference type="Gene3D" id="1.10.530.10">
    <property type="match status" value="1"/>
</dbReference>
<dbReference type="InterPro" id="IPR006528">
    <property type="entry name" value="Phage_head_morphogenesis_dom"/>
</dbReference>
<reference evidence="2 3" key="1">
    <citation type="submission" date="2023-04" db="EMBL/GenBank/DDBJ databases">
        <title>YMD61, complete Genome.</title>
        <authorList>
            <person name="Zhang J."/>
        </authorList>
    </citation>
    <scope>NUCLEOTIDE SEQUENCE [LARGE SCALE GENOMIC DNA]</scope>
    <source>
        <strain evidence="2 3">YMD61</strain>
    </source>
</reference>
<evidence type="ECO:0000313" key="3">
    <source>
        <dbReference type="Proteomes" id="UP001230978"/>
    </source>
</evidence>
<dbReference type="PANTHER" id="PTHR34408">
    <property type="entry name" value="FAMILY PROTEIN, PUTATIVE-RELATED"/>
    <property type="match status" value="1"/>
</dbReference>
<dbReference type="InterPro" id="IPR052354">
    <property type="entry name" value="Cell_Wall_Dynamics_Protein"/>
</dbReference>
<dbReference type="SUPFAM" id="SSF53955">
    <property type="entry name" value="Lysozyme-like"/>
    <property type="match status" value="1"/>
</dbReference>
<dbReference type="InterPro" id="IPR023346">
    <property type="entry name" value="Lysozyme-like_dom_sf"/>
</dbReference>
<organism evidence="2 3">
    <name type="scientific">Fuscovulum ytuae</name>
    <dbReference type="NCBI Taxonomy" id="3042299"/>
    <lineage>
        <taxon>Bacteria</taxon>
        <taxon>Pseudomonadati</taxon>
        <taxon>Pseudomonadota</taxon>
        <taxon>Alphaproteobacteria</taxon>
        <taxon>Rhodobacterales</taxon>
        <taxon>Paracoccaceae</taxon>
        <taxon>Fuscovulum</taxon>
    </lineage>
</organism>
<dbReference type="PANTHER" id="PTHR34408:SF1">
    <property type="entry name" value="GLYCOSYL HYDROLASE FAMILY 19 DOMAIN-CONTAINING PROTEIN HI_1415"/>
    <property type="match status" value="1"/>
</dbReference>
<dbReference type="RefSeq" id="WP_281466542.1">
    <property type="nucleotide sequence ID" value="NZ_CP124535.1"/>
</dbReference>